<organism evidence="1">
    <name type="scientific">marine metagenome</name>
    <dbReference type="NCBI Taxonomy" id="408172"/>
    <lineage>
        <taxon>unclassified sequences</taxon>
        <taxon>metagenomes</taxon>
        <taxon>ecological metagenomes</taxon>
    </lineage>
</organism>
<feature type="non-terminal residue" evidence="1">
    <location>
        <position position="37"/>
    </location>
</feature>
<evidence type="ECO:0000313" key="1">
    <source>
        <dbReference type="EMBL" id="SVA55800.1"/>
    </source>
</evidence>
<gene>
    <name evidence="1" type="ORF">METZ01_LOCUS108654</name>
</gene>
<dbReference type="EMBL" id="UINC01012829">
    <property type="protein sequence ID" value="SVA55800.1"/>
    <property type="molecule type" value="Genomic_DNA"/>
</dbReference>
<proteinExistence type="predicted"/>
<dbReference type="AlphaFoldDB" id="A0A381WTJ1"/>
<accession>A0A381WTJ1</accession>
<reference evidence="1" key="1">
    <citation type="submission" date="2018-05" db="EMBL/GenBank/DDBJ databases">
        <authorList>
            <person name="Lanie J.A."/>
            <person name="Ng W.-L."/>
            <person name="Kazmierczak K.M."/>
            <person name="Andrzejewski T.M."/>
            <person name="Davidsen T.M."/>
            <person name="Wayne K.J."/>
            <person name="Tettelin H."/>
            <person name="Glass J.I."/>
            <person name="Rusch D."/>
            <person name="Podicherti R."/>
            <person name="Tsui H.-C.T."/>
            <person name="Winkler M.E."/>
        </authorList>
    </citation>
    <scope>NUCLEOTIDE SEQUENCE</scope>
</reference>
<name>A0A381WTJ1_9ZZZZ</name>
<protein>
    <submittedName>
        <fullName evidence="1">Uncharacterized protein</fullName>
    </submittedName>
</protein>
<sequence length="37" mass="4137">MTLYYKKIILSIMTTISQCQVGCVGRIVLDIYGNQLG</sequence>